<sequence length="292" mass="32562">MLMAMNATYPVLFQRLKTSPFWLLTIGSGLMAIHLTLVWRADNPNTIGTSILFWSAVASLVWQRRDDLKLESGVFASLVGFLLIAVILIRSASIPLGGNFFDLIPVLSGLGLGLLASGFRGLKQYWTELVALFFIGAPRLLEPWIVDISPITAKFSAFILWYSGFEAKLNGVYISLPTGTVEVYPGCSGIETMIHLSGLALLFLLMFPTNWIQKIFVPIVALSIGFLVNGFRVMLLAILVAQNNTEAFDYWHHRDGSFVFSIIAVLLFGLFCWFLLQQSNQEPQENKIEGYE</sequence>
<feature type="transmembrane region" description="Helical" evidence="8">
    <location>
        <begin position="140"/>
        <end position="163"/>
    </location>
</feature>
<evidence type="ECO:0000256" key="1">
    <source>
        <dbReference type="ARBA" id="ARBA00004651"/>
    </source>
</evidence>
<dbReference type="RefSeq" id="WP_023065633.1">
    <property type="nucleotide sequence ID" value="NZ_AUZM01000013.1"/>
</dbReference>
<dbReference type="InterPro" id="IPR019127">
    <property type="entry name" value="Exosortase"/>
</dbReference>
<dbReference type="GO" id="GO:0005886">
    <property type="term" value="C:plasma membrane"/>
    <property type="evidence" value="ECO:0007669"/>
    <property type="project" value="UniProtKB-SubCell"/>
</dbReference>
<dbReference type="AlphaFoldDB" id="U7QLQ1"/>
<accession>U7QLQ1</accession>
<dbReference type="GO" id="GO:0006508">
    <property type="term" value="P:proteolysis"/>
    <property type="evidence" value="ECO:0007669"/>
    <property type="project" value="UniProtKB-KW"/>
</dbReference>
<keyword evidence="4 8" id="KW-0812">Transmembrane</keyword>
<evidence type="ECO:0000256" key="3">
    <source>
        <dbReference type="ARBA" id="ARBA00022670"/>
    </source>
</evidence>
<keyword evidence="7 8" id="KW-0472">Membrane</keyword>
<feature type="transmembrane region" description="Helical" evidence="8">
    <location>
        <begin position="100"/>
        <end position="119"/>
    </location>
</feature>
<keyword evidence="3" id="KW-0645">Protease</keyword>
<dbReference type="Proteomes" id="UP000017127">
    <property type="component" value="Unassembled WGS sequence"/>
</dbReference>
<dbReference type="InterPro" id="IPR022505">
    <property type="entry name" value="Exosortase_cyanobac"/>
</dbReference>
<evidence type="ECO:0000313" key="9">
    <source>
        <dbReference type="EMBL" id="ERT08207.1"/>
    </source>
</evidence>
<keyword evidence="2" id="KW-1003">Cell membrane</keyword>
<name>U7QLQ1_9CYAN</name>
<protein>
    <submittedName>
        <fullName evidence="9">Cyanoexosortase A</fullName>
        <ecNumber evidence="9">3.4.22.-</ecNumber>
    </submittedName>
</protein>
<feature type="transmembrane region" description="Helical" evidence="8">
    <location>
        <begin position="21"/>
        <end position="39"/>
    </location>
</feature>
<evidence type="ECO:0000256" key="7">
    <source>
        <dbReference type="ARBA" id="ARBA00023136"/>
    </source>
</evidence>
<reference evidence="9 10" key="1">
    <citation type="journal article" date="2013" name="Front. Microbiol.">
        <title>Comparative genomic analyses of the cyanobacterium, Lyngbya aestuarii BL J, a powerful hydrogen producer.</title>
        <authorList>
            <person name="Kothari A."/>
            <person name="Vaughn M."/>
            <person name="Garcia-Pichel F."/>
        </authorList>
    </citation>
    <scope>NUCLEOTIDE SEQUENCE [LARGE SCALE GENOMIC DNA]</scope>
    <source>
        <strain evidence="9 10">BL J</strain>
    </source>
</reference>
<proteinExistence type="predicted"/>
<dbReference type="InterPro" id="IPR026392">
    <property type="entry name" value="Exo/Archaeosortase_dom"/>
</dbReference>
<dbReference type="NCBIfam" id="TIGR04178">
    <property type="entry name" value="exo_archaeo"/>
    <property type="match status" value="1"/>
</dbReference>
<keyword evidence="5 9" id="KW-0378">Hydrolase</keyword>
<dbReference type="EMBL" id="AUZM01000013">
    <property type="protein sequence ID" value="ERT08207.1"/>
    <property type="molecule type" value="Genomic_DNA"/>
</dbReference>
<comment type="caution">
    <text evidence="9">The sequence shown here is derived from an EMBL/GenBank/DDBJ whole genome shotgun (WGS) entry which is preliminary data.</text>
</comment>
<organism evidence="9 10">
    <name type="scientific">Lyngbya aestuarii BL J</name>
    <dbReference type="NCBI Taxonomy" id="1348334"/>
    <lineage>
        <taxon>Bacteria</taxon>
        <taxon>Bacillati</taxon>
        <taxon>Cyanobacteriota</taxon>
        <taxon>Cyanophyceae</taxon>
        <taxon>Oscillatoriophycideae</taxon>
        <taxon>Oscillatoriales</taxon>
        <taxon>Microcoleaceae</taxon>
        <taxon>Lyngbya</taxon>
    </lineage>
</organism>
<gene>
    <name evidence="9" type="ORF">M595_1829</name>
</gene>
<evidence type="ECO:0000256" key="8">
    <source>
        <dbReference type="SAM" id="Phobius"/>
    </source>
</evidence>
<feature type="transmembrane region" description="Helical" evidence="8">
    <location>
        <begin position="183"/>
        <end position="207"/>
    </location>
</feature>
<dbReference type="PATRIC" id="fig|1348334.3.peg.1783"/>
<evidence type="ECO:0000256" key="4">
    <source>
        <dbReference type="ARBA" id="ARBA00022692"/>
    </source>
</evidence>
<keyword evidence="10" id="KW-1185">Reference proteome</keyword>
<feature type="transmembrane region" description="Helical" evidence="8">
    <location>
        <begin position="219"/>
        <end position="238"/>
    </location>
</feature>
<feature type="transmembrane region" description="Helical" evidence="8">
    <location>
        <begin position="45"/>
        <end position="62"/>
    </location>
</feature>
<dbReference type="OrthoDB" id="461510at2"/>
<feature type="transmembrane region" description="Helical" evidence="8">
    <location>
        <begin position="74"/>
        <end position="94"/>
    </location>
</feature>
<dbReference type="Pfam" id="PF09721">
    <property type="entry name" value="Exosortase_EpsH"/>
    <property type="match status" value="1"/>
</dbReference>
<evidence type="ECO:0000313" key="10">
    <source>
        <dbReference type="Proteomes" id="UP000017127"/>
    </source>
</evidence>
<dbReference type="GO" id="GO:0008233">
    <property type="term" value="F:peptidase activity"/>
    <property type="evidence" value="ECO:0007669"/>
    <property type="project" value="UniProtKB-KW"/>
</dbReference>
<dbReference type="EC" id="3.4.22.-" evidence="9"/>
<evidence type="ECO:0000256" key="5">
    <source>
        <dbReference type="ARBA" id="ARBA00022801"/>
    </source>
</evidence>
<feature type="transmembrane region" description="Helical" evidence="8">
    <location>
        <begin position="258"/>
        <end position="276"/>
    </location>
</feature>
<evidence type="ECO:0000256" key="2">
    <source>
        <dbReference type="ARBA" id="ARBA00022475"/>
    </source>
</evidence>
<comment type="subcellular location">
    <subcellularLocation>
        <location evidence="1">Cell membrane</location>
        <topology evidence="1">Multi-pass membrane protein</topology>
    </subcellularLocation>
</comment>
<keyword evidence="6 8" id="KW-1133">Transmembrane helix</keyword>
<evidence type="ECO:0000256" key="6">
    <source>
        <dbReference type="ARBA" id="ARBA00022989"/>
    </source>
</evidence>
<dbReference type="NCBIfam" id="TIGR03763">
    <property type="entry name" value="cyanoexo_CrtA"/>
    <property type="match status" value="1"/>
</dbReference>